<comment type="similarity">
    <text evidence="1">Belongs to the D-isomer specific 2-hydroxyacid dehydrogenase family.</text>
</comment>
<dbReference type="PANTHER" id="PTHR43761">
    <property type="entry name" value="D-ISOMER SPECIFIC 2-HYDROXYACID DEHYDROGENASE FAMILY PROTEIN (AFU_ORTHOLOGUE AFUA_1G13630)"/>
    <property type="match status" value="1"/>
</dbReference>
<dbReference type="InterPro" id="IPR050418">
    <property type="entry name" value="D-iso_2-hydroxyacid_DH_PdxB"/>
</dbReference>
<comment type="caution">
    <text evidence="5">The sequence shown here is derived from an EMBL/GenBank/DDBJ whole genome shotgun (WGS) entry which is preliminary data.</text>
</comment>
<protein>
    <submittedName>
        <fullName evidence="5">Phosphoglycerate dehydrogenase-like enzyme</fullName>
    </submittedName>
</protein>
<dbReference type="RefSeq" id="WP_184304648.1">
    <property type="nucleotide sequence ID" value="NZ_JACHXU010000006.1"/>
</dbReference>
<proteinExistence type="inferred from homology"/>
<keyword evidence="6" id="KW-1185">Reference proteome</keyword>
<accession>A0A7W5DXC8</accession>
<dbReference type="Proteomes" id="UP000536179">
    <property type="component" value="Unassembled WGS sequence"/>
</dbReference>
<dbReference type="PANTHER" id="PTHR43761:SF1">
    <property type="entry name" value="D-ISOMER SPECIFIC 2-HYDROXYACID DEHYDROGENASE CATALYTIC DOMAIN-CONTAINING PROTEIN-RELATED"/>
    <property type="match status" value="1"/>
</dbReference>
<dbReference type="Pfam" id="PF02826">
    <property type="entry name" value="2-Hacid_dh_C"/>
    <property type="match status" value="1"/>
</dbReference>
<feature type="domain" description="D-isomer specific 2-hydroxyacid dehydrogenase NAD-binding" evidence="4">
    <location>
        <begin position="108"/>
        <end position="248"/>
    </location>
</feature>
<keyword evidence="2" id="KW-0560">Oxidoreductase</keyword>
<organism evidence="5 6">
    <name type="scientific">Aporhodopirellula rubra</name>
    <dbReference type="NCBI Taxonomy" id="980271"/>
    <lineage>
        <taxon>Bacteria</taxon>
        <taxon>Pseudomonadati</taxon>
        <taxon>Planctomycetota</taxon>
        <taxon>Planctomycetia</taxon>
        <taxon>Pirellulales</taxon>
        <taxon>Pirellulaceae</taxon>
        <taxon>Aporhodopirellula</taxon>
    </lineage>
</organism>
<keyword evidence="3" id="KW-0520">NAD</keyword>
<name>A0A7W5DXC8_9BACT</name>
<dbReference type="GO" id="GO:0016491">
    <property type="term" value="F:oxidoreductase activity"/>
    <property type="evidence" value="ECO:0007669"/>
    <property type="project" value="UniProtKB-KW"/>
</dbReference>
<evidence type="ECO:0000256" key="3">
    <source>
        <dbReference type="ARBA" id="ARBA00023027"/>
    </source>
</evidence>
<dbReference type="SUPFAM" id="SSF52283">
    <property type="entry name" value="Formate/glycerate dehydrogenase catalytic domain-like"/>
    <property type="match status" value="1"/>
</dbReference>
<gene>
    <name evidence="5" type="ORF">FHS27_002077</name>
</gene>
<dbReference type="InterPro" id="IPR036291">
    <property type="entry name" value="NAD(P)-bd_dom_sf"/>
</dbReference>
<dbReference type="InterPro" id="IPR006140">
    <property type="entry name" value="D-isomer_DH_NAD-bd"/>
</dbReference>
<evidence type="ECO:0000256" key="1">
    <source>
        <dbReference type="ARBA" id="ARBA00005854"/>
    </source>
</evidence>
<dbReference type="SUPFAM" id="SSF51735">
    <property type="entry name" value="NAD(P)-binding Rossmann-fold domains"/>
    <property type="match status" value="1"/>
</dbReference>
<dbReference type="Gene3D" id="3.40.50.720">
    <property type="entry name" value="NAD(P)-binding Rossmann-like Domain"/>
    <property type="match status" value="2"/>
</dbReference>
<evidence type="ECO:0000259" key="4">
    <source>
        <dbReference type="Pfam" id="PF02826"/>
    </source>
</evidence>
<evidence type="ECO:0000313" key="6">
    <source>
        <dbReference type="Proteomes" id="UP000536179"/>
    </source>
</evidence>
<reference evidence="5 6" key="1">
    <citation type="submission" date="2020-08" db="EMBL/GenBank/DDBJ databases">
        <title>Genomic Encyclopedia of Type Strains, Phase III (KMG-III): the genomes of soil and plant-associated and newly described type strains.</title>
        <authorList>
            <person name="Whitman W."/>
        </authorList>
    </citation>
    <scope>NUCLEOTIDE SEQUENCE [LARGE SCALE GENOMIC DNA]</scope>
    <source>
        <strain evidence="5 6">CECT 8075</strain>
    </source>
</reference>
<evidence type="ECO:0000256" key="2">
    <source>
        <dbReference type="ARBA" id="ARBA00023002"/>
    </source>
</evidence>
<evidence type="ECO:0000313" key="5">
    <source>
        <dbReference type="EMBL" id="MBB3206268.1"/>
    </source>
</evidence>
<sequence length="271" mass="30039">MHIYFDTQTLNGFVSELTSRATDDRSTANILLVGGRKIDLDAHPNLRGIFKTGVGTDNLPFEEAKKRGIEIALPCEATRSIIYRETADFACHRILQCLYRKLGCFETWTKEPRNALQRKTLLVVGTGKIGAMVRNKMAAFCNTITFDSLTNESGELRPMVEMADCVSLHIPLLDSTHGFFDSEKLRWMKDGASLVNTARGPIIDEQALLNELQTGRIFAALDVFSNEPYNGPLCELSPDKISLSPHVASTCSDFLAATAKDFRDFIAKLSA</sequence>
<dbReference type="GO" id="GO:0051287">
    <property type="term" value="F:NAD binding"/>
    <property type="evidence" value="ECO:0007669"/>
    <property type="project" value="InterPro"/>
</dbReference>
<dbReference type="AlphaFoldDB" id="A0A7W5DXC8"/>
<dbReference type="EMBL" id="JACHXU010000006">
    <property type="protein sequence ID" value="MBB3206268.1"/>
    <property type="molecule type" value="Genomic_DNA"/>
</dbReference>